<name>G9WJF5_9LACO</name>
<accession>G9WJF5</accession>
<proteinExistence type="predicted"/>
<dbReference type="EMBL" id="AFVZ01000001">
    <property type="protein sequence ID" value="EHN58761.1"/>
    <property type="molecule type" value="Genomic_DNA"/>
</dbReference>
<dbReference type="RefSeq" id="WP_007745268.1">
    <property type="nucleotide sequence ID" value="NZ_CM001398.1"/>
</dbReference>
<keyword evidence="3" id="KW-1185">Reference proteome</keyword>
<evidence type="ECO:0000313" key="2">
    <source>
        <dbReference type="EMBL" id="EHN58761.1"/>
    </source>
</evidence>
<dbReference type="HOGENOM" id="CLU_1123639_0_0_9"/>
<dbReference type="InterPro" id="IPR017853">
    <property type="entry name" value="GH"/>
</dbReference>
<comment type="caution">
    <text evidence="2">The sequence shown here is derived from an EMBL/GenBank/DDBJ whole genome shotgun (WGS) entry which is preliminary data.</text>
</comment>
<dbReference type="Pfam" id="PF08924">
    <property type="entry name" value="Rv2525c_GlyHyd-like"/>
    <property type="match status" value="1"/>
</dbReference>
<protein>
    <submittedName>
        <fullName evidence="2">Putative peptidoglycan binding domain protein</fullName>
    </submittedName>
</protein>
<dbReference type="CDD" id="cd06418">
    <property type="entry name" value="GH25_BacA-like"/>
    <property type="match status" value="1"/>
</dbReference>
<reference evidence="2 3" key="1">
    <citation type="journal article" date="2012" name="PLoS ONE">
        <title>Functional divergence in the genus oenococcus as predicted by genome sequencing of the newly-described species, Oenococcus kitaharae.</title>
        <authorList>
            <person name="Borneman A.R."/>
            <person name="McCarthy J.M."/>
            <person name="Chambers P.J."/>
            <person name="Bartowsky E.J."/>
        </authorList>
    </citation>
    <scope>NUCLEOTIDE SEQUENCE [LARGE SCALE GENOMIC DNA]</scope>
    <source>
        <strain evidence="3">DSM17330</strain>
    </source>
</reference>
<sequence>MAQYITANQLSTVPFNGQLDTTTQSLLFAFQQFMHLTPVTDEQPDPVTMYSLMVSSGSPSRNFWGIDTSIQLTPAMIQALVNWEVTYVGRYLTGSVGSGASQRPKNLTRSEAQAILKANLHLIPIYQDNNPTAAYFTRRQGQKDARAAMAAATELGLPTNTTIYFAIDMDMTDDEITAYAVPYFNGITSIFNNGEGANYYVPGVYGTRNVSTRLALESGSVSSYVSNMSTGYSGNLGFSQPLNWAFD</sequence>
<dbReference type="InterPro" id="IPR015020">
    <property type="entry name" value="Rv2525c-like_Glyco_Hydro-like"/>
</dbReference>
<dbReference type="Gene3D" id="3.20.20.80">
    <property type="entry name" value="Glycosidases"/>
    <property type="match status" value="1"/>
</dbReference>
<dbReference type="AlphaFoldDB" id="G9WJF5"/>
<dbReference type="eggNOG" id="COG3409">
    <property type="taxonomic scope" value="Bacteria"/>
</dbReference>
<dbReference type="SUPFAM" id="SSF51445">
    <property type="entry name" value="(Trans)glycosidases"/>
    <property type="match status" value="1"/>
</dbReference>
<dbReference type="OrthoDB" id="1795295at2"/>
<gene>
    <name evidence="2" type="ORF">OKIT_0650</name>
</gene>
<feature type="domain" description="Rv2525c-like glycoside hydrolase-like" evidence="1">
    <location>
        <begin position="79"/>
        <end position="245"/>
    </location>
</feature>
<dbReference type="PATRIC" id="fig|1045004.4.peg.650"/>
<evidence type="ECO:0000313" key="3">
    <source>
        <dbReference type="Proteomes" id="UP000004959"/>
    </source>
</evidence>
<organism evidence="2 3">
    <name type="scientific">Oenococcus kitaharae DSM 17330</name>
    <dbReference type="NCBI Taxonomy" id="1045004"/>
    <lineage>
        <taxon>Bacteria</taxon>
        <taxon>Bacillati</taxon>
        <taxon>Bacillota</taxon>
        <taxon>Bacilli</taxon>
        <taxon>Lactobacillales</taxon>
        <taxon>Lactobacillaceae</taxon>
        <taxon>Oenococcus</taxon>
    </lineage>
</organism>
<evidence type="ECO:0000259" key="1">
    <source>
        <dbReference type="Pfam" id="PF08924"/>
    </source>
</evidence>
<dbReference type="Proteomes" id="UP000004959">
    <property type="component" value="Chromosome"/>
</dbReference>